<protein>
    <submittedName>
        <fullName evidence="1">Uncharacterized protein</fullName>
    </submittedName>
</protein>
<keyword evidence="2" id="KW-1185">Reference proteome</keyword>
<dbReference type="RefSeq" id="WP_184313703.1">
    <property type="nucleotide sequence ID" value="NZ_JACHEN010000052.1"/>
</dbReference>
<dbReference type="EMBL" id="JACHEN010000052">
    <property type="protein sequence ID" value="MBB6218850.1"/>
    <property type="molecule type" value="Genomic_DNA"/>
</dbReference>
<accession>A0A841L3V6</accession>
<reference evidence="1 2" key="1">
    <citation type="submission" date="2020-08" db="EMBL/GenBank/DDBJ databases">
        <title>Genomic Encyclopedia of Type Strains, Phase IV (KMG-IV): sequencing the most valuable type-strain genomes for metagenomic binning, comparative biology and taxonomic classification.</title>
        <authorList>
            <person name="Goeker M."/>
        </authorList>
    </citation>
    <scope>NUCLEOTIDE SEQUENCE [LARGE SCALE GENOMIC DNA]</scope>
    <source>
        <strain evidence="1 2">DSM 103526</strain>
    </source>
</reference>
<name>A0A841L3V6_9FIRM</name>
<dbReference type="Proteomes" id="UP000579281">
    <property type="component" value="Unassembled WGS sequence"/>
</dbReference>
<evidence type="ECO:0000313" key="2">
    <source>
        <dbReference type="Proteomes" id="UP000579281"/>
    </source>
</evidence>
<evidence type="ECO:0000313" key="1">
    <source>
        <dbReference type="EMBL" id="MBB6218850.1"/>
    </source>
</evidence>
<proteinExistence type="predicted"/>
<comment type="caution">
    <text evidence="1">The sequence shown here is derived from an EMBL/GenBank/DDBJ whole genome shotgun (WGS) entry which is preliminary data.</text>
</comment>
<gene>
    <name evidence="1" type="ORF">HNQ80_005025</name>
</gene>
<sequence>MRKTIQGKKVLEAPLLFNRYVCPGCMEDTAFRIIKNESVKEGYEDMACPIRFYALCKKCKVIVSYVKDLSVKKK</sequence>
<dbReference type="AlphaFoldDB" id="A0A841L3V6"/>
<organism evidence="1 2">
    <name type="scientific">Anaerosolibacter carboniphilus</name>
    <dbReference type="NCBI Taxonomy" id="1417629"/>
    <lineage>
        <taxon>Bacteria</taxon>
        <taxon>Bacillati</taxon>
        <taxon>Bacillota</taxon>
        <taxon>Clostridia</taxon>
        <taxon>Peptostreptococcales</taxon>
        <taxon>Thermotaleaceae</taxon>
        <taxon>Anaerosolibacter</taxon>
    </lineage>
</organism>